<dbReference type="OrthoDB" id="47375at2759"/>
<name>A0A6G1K3B6_9PLEO</name>
<protein>
    <submittedName>
        <fullName evidence="6">Glycosyltransferase family 25 protein</fullName>
    </submittedName>
</protein>
<comment type="similarity">
    <text evidence="1">Belongs to the glycosyltransferase 25 family.</text>
</comment>
<dbReference type="AlphaFoldDB" id="A0A6G1K3B6"/>
<feature type="transmembrane region" description="Helical" evidence="4">
    <location>
        <begin position="12"/>
        <end position="28"/>
    </location>
</feature>
<keyword evidence="4" id="KW-1133">Transmembrane helix</keyword>
<keyword evidence="7" id="KW-1185">Reference proteome</keyword>
<dbReference type="PANTHER" id="PTHR10730:SF53">
    <property type="entry name" value="GLYCOSYLTRANSFERASE 25 FAMILY MEMBER"/>
    <property type="match status" value="1"/>
</dbReference>
<gene>
    <name evidence="6" type="ORF">K504DRAFT_436188</name>
</gene>
<reference evidence="6" key="1">
    <citation type="journal article" date="2020" name="Stud. Mycol.">
        <title>101 Dothideomycetes genomes: a test case for predicting lifestyles and emergence of pathogens.</title>
        <authorList>
            <person name="Haridas S."/>
            <person name="Albert R."/>
            <person name="Binder M."/>
            <person name="Bloem J."/>
            <person name="Labutti K."/>
            <person name="Salamov A."/>
            <person name="Andreopoulos B."/>
            <person name="Baker S."/>
            <person name="Barry K."/>
            <person name="Bills G."/>
            <person name="Bluhm B."/>
            <person name="Cannon C."/>
            <person name="Castanera R."/>
            <person name="Culley D."/>
            <person name="Daum C."/>
            <person name="Ezra D."/>
            <person name="Gonzalez J."/>
            <person name="Henrissat B."/>
            <person name="Kuo A."/>
            <person name="Liang C."/>
            <person name="Lipzen A."/>
            <person name="Lutzoni F."/>
            <person name="Magnuson J."/>
            <person name="Mondo S."/>
            <person name="Nolan M."/>
            <person name="Ohm R."/>
            <person name="Pangilinan J."/>
            <person name="Park H.-J."/>
            <person name="Ramirez L."/>
            <person name="Alfaro M."/>
            <person name="Sun H."/>
            <person name="Tritt A."/>
            <person name="Yoshinaga Y."/>
            <person name="Zwiers L.-H."/>
            <person name="Turgeon B."/>
            <person name="Goodwin S."/>
            <person name="Spatafora J."/>
            <person name="Crous P."/>
            <person name="Grigoriev I."/>
        </authorList>
    </citation>
    <scope>NUCLEOTIDE SEQUENCE</scope>
    <source>
        <strain evidence="6">CBS 279.74</strain>
    </source>
</reference>
<dbReference type="EMBL" id="MU005774">
    <property type="protein sequence ID" value="KAF2707015.1"/>
    <property type="molecule type" value="Genomic_DNA"/>
</dbReference>
<dbReference type="GO" id="GO:0016740">
    <property type="term" value="F:transferase activity"/>
    <property type="evidence" value="ECO:0007669"/>
    <property type="project" value="UniProtKB-KW"/>
</dbReference>
<dbReference type="Proteomes" id="UP000799428">
    <property type="component" value="Unassembled WGS sequence"/>
</dbReference>
<evidence type="ECO:0000313" key="7">
    <source>
        <dbReference type="Proteomes" id="UP000799428"/>
    </source>
</evidence>
<evidence type="ECO:0000256" key="4">
    <source>
        <dbReference type="SAM" id="Phobius"/>
    </source>
</evidence>
<keyword evidence="4" id="KW-0812">Transmembrane</keyword>
<proteinExistence type="inferred from homology"/>
<dbReference type="CDD" id="cd06532">
    <property type="entry name" value="Glyco_transf_25"/>
    <property type="match status" value="1"/>
</dbReference>
<organism evidence="6 7">
    <name type="scientific">Pleomassaria siparia CBS 279.74</name>
    <dbReference type="NCBI Taxonomy" id="1314801"/>
    <lineage>
        <taxon>Eukaryota</taxon>
        <taxon>Fungi</taxon>
        <taxon>Dikarya</taxon>
        <taxon>Ascomycota</taxon>
        <taxon>Pezizomycotina</taxon>
        <taxon>Dothideomycetes</taxon>
        <taxon>Pleosporomycetidae</taxon>
        <taxon>Pleosporales</taxon>
        <taxon>Pleomassariaceae</taxon>
        <taxon>Pleomassaria</taxon>
    </lineage>
</organism>
<dbReference type="Pfam" id="PF01755">
    <property type="entry name" value="Glyco_transf_25"/>
    <property type="match status" value="1"/>
</dbReference>
<evidence type="ECO:0000313" key="6">
    <source>
        <dbReference type="EMBL" id="KAF2707015.1"/>
    </source>
</evidence>
<evidence type="ECO:0000256" key="3">
    <source>
        <dbReference type="ARBA" id="ARBA00022679"/>
    </source>
</evidence>
<keyword evidence="3 6" id="KW-0808">Transferase</keyword>
<keyword evidence="2" id="KW-0328">Glycosyltransferase</keyword>
<feature type="domain" description="Glycosyl transferase family 25" evidence="5">
    <location>
        <begin position="66"/>
        <end position="169"/>
    </location>
</feature>
<dbReference type="PANTHER" id="PTHR10730">
    <property type="entry name" value="PROCOLLAGEN-LYSINE,2-OXOGLUTARATE 5-DIOXYGENASE/GLYCOSYLTRANSFERASE 25 FAMILY MEMBER"/>
    <property type="match status" value="1"/>
</dbReference>
<evidence type="ECO:0000259" key="5">
    <source>
        <dbReference type="Pfam" id="PF01755"/>
    </source>
</evidence>
<accession>A0A6G1K3B6</accession>
<keyword evidence="4" id="KW-0472">Membrane</keyword>
<sequence>MANVGMPPWSQGRVYLLVAFCLVVLFFVDKFQHEIHVEGASAFSTKQFRSSKALSTTIANDTLGFEKIMVINAPWRSDRKDSISLAASYTGISLDWIDGISADDMQDKAYPPGNHKKLPPGNLGSWRAHMNALREIVEKNLTTAMILEDDADWDFRIRSQLTDVAHGAQEIPDLVAQSELRLKESSMPSHDQLSPVELAGRSSLPISLASRQKIAKLEPYGRNWDVLWLGHCGATLSPPSPNRPDRIFIPNDLTIPSPKHLRPTSHSPLDAISTLYPPHTRIIHRANTTLCTIAYAVTQSGARKLLYEFGVREFDRGYDFALSDYCNGLTRGATRERLPMCVAVSPPVFSHHFAEKATSDIVGVGPGGRTSEGTRYVTWSVRMNLERLVRGQEEMVQQWGDGPE</sequence>
<dbReference type="InterPro" id="IPR002654">
    <property type="entry name" value="Glyco_trans_25"/>
</dbReference>
<dbReference type="InterPro" id="IPR050757">
    <property type="entry name" value="Collagen_mod_GT25"/>
</dbReference>
<evidence type="ECO:0000256" key="2">
    <source>
        <dbReference type="ARBA" id="ARBA00022676"/>
    </source>
</evidence>
<evidence type="ECO:0000256" key="1">
    <source>
        <dbReference type="ARBA" id="ARBA00006721"/>
    </source>
</evidence>